<dbReference type="Proteomes" id="UP001225933">
    <property type="component" value="Unassembled WGS sequence"/>
</dbReference>
<name>A0A1N7QBF0_9FLAO</name>
<reference evidence="3 4" key="1">
    <citation type="submission" date="2017-01" db="EMBL/GenBank/DDBJ databases">
        <authorList>
            <person name="Mah S.A."/>
            <person name="Swanson W.J."/>
            <person name="Moy G.W."/>
            <person name="Vacquier V.D."/>
        </authorList>
    </citation>
    <scope>NUCLEOTIDE SEQUENCE [LARGE SCALE GENOMIC DNA]</scope>
    <source>
        <strain evidence="3 4">DSM 18014</strain>
    </source>
</reference>
<accession>A0A1N7QBF0</accession>
<dbReference type="Proteomes" id="UP001380186">
    <property type="component" value="Chromosome"/>
</dbReference>
<reference evidence="1" key="4">
    <citation type="submission" date="2023-12" db="EMBL/GenBank/DDBJ databases">
        <title>Complete genome sequences of six duckweed-associated bacterial strains for studying community assembly in synthetic plant microbiome.</title>
        <authorList>
            <person name="Ishizawa H."/>
            <person name="Tada M."/>
            <person name="Tashiro Y."/>
            <person name="Kuroda M."/>
            <person name="Inoue D."/>
            <person name="Dohra H."/>
            <person name="Futamata H."/>
            <person name="Ike M."/>
        </authorList>
    </citation>
    <scope>NUCLEOTIDE SEQUENCE</scope>
    <source>
        <strain evidence="1">DW100</strain>
    </source>
</reference>
<dbReference type="Proteomes" id="UP000185781">
    <property type="component" value="Unassembled WGS sequence"/>
</dbReference>
<dbReference type="AlphaFoldDB" id="A0A1N7QBF0"/>
<evidence type="ECO:0000313" key="5">
    <source>
        <dbReference type="Proteomes" id="UP001380186"/>
    </source>
</evidence>
<protein>
    <submittedName>
        <fullName evidence="3">Uncharacterized protein</fullName>
    </submittedName>
</protein>
<dbReference type="RefSeq" id="WP_157967283.1">
    <property type="nucleotide sequence ID" value="NZ_AP029022.1"/>
</dbReference>
<gene>
    <name evidence="1" type="ORF">CRDW_11860</name>
    <name evidence="2" type="ORF">QX233_18880</name>
    <name evidence="3" type="ORF">SAMN05421785_11068</name>
</gene>
<evidence type="ECO:0000313" key="1">
    <source>
        <dbReference type="EMBL" id="BEV03812.1"/>
    </source>
</evidence>
<reference evidence="1 5" key="2">
    <citation type="journal article" date="2020" name="Microbes Environ.">
        <title>Synthetic bacterial community of duckweed: a simple and stable system to study plant-microbe interactions.</title>
        <authorList>
            <person name="Ishizawa H."/>
            <person name="Tada M."/>
            <person name="Kuroda M."/>
            <person name="Inoue D."/>
            <person name="Futamata H."/>
            <person name="Ike M."/>
        </authorList>
    </citation>
    <scope>NUCLEOTIDE SEQUENCE [LARGE SCALE GENOMIC DNA]</scope>
    <source>
        <strain evidence="1 5">DW100</strain>
    </source>
</reference>
<evidence type="ECO:0000313" key="2">
    <source>
        <dbReference type="EMBL" id="MDN4014542.1"/>
    </source>
</evidence>
<dbReference type="EMBL" id="AP029022">
    <property type="protein sequence ID" value="BEV03812.1"/>
    <property type="molecule type" value="Genomic_DNA"/>
</dbReference>
<evidence type="ECO:0000313" key="3">
    <source>
        <dbReference type="EMBL" id="SIT20134.1"/>
    </source>
</evidence>
<evidence type="ECO:0000313" key="4">
    <source>
        <dbReference type="Proteomes" id="UP000185781"/>
    </source>
</evidence>
<dbReference type="EMBL" id="JAUHGV010000031">
    <property type="protein sequence ID" value="MDN4014542.1"/>
    <property type="molecule type" value="Genomic_DNA"/>
</dbReference>
<keyword evidence="5" id="KW-1185">Reference proteome</keyword>
<reference evidence="2" key="3">
    <citation type="submission" date="2023-06" db="EMBL/GenBank/DDBJ databases">
        <title>Two Chryseobacterium gambrini strains from China.</title>
        <authorList>
            <person name="Zeng J."/>
            <person name="Wu Y."/>
        </authorList>
    </citation>
    <scope>NUCLEOTIDE SEQUENCE</scope>
    <source>
        <strain evidence="2">SQ219</strain>
    </source>
</reference>
<dbReference type="EMBL" id="FTOV01000010">
    <property type="protein sequence ID" value="SIT20134.1"/>
    <property type="molecule type" value="Genomic_DNA"/>
</dbReference>
<sequence>MEKEENKKIKENLEKFQDPDRDISDLIDELAYLSENENIETSRKFLDDMYMLDQDD</sequence>
<proteinExistence type="predicted"/>
<organism evidence="3 4">
    <name type="scientific">Chryseobacterium gambrini</name>
    <dbReference type="NCBI Taxonomy" id="373672"/>
    <lineage>
        <taxon>Bacteria</taxon>
        <taxon>Pseudomonadati</taxon>
        <taxon>Bacteroidota</taxon>
        <taxon>Flavobacteriia</taxon>
        <taxon>Flavobacteriales</taxon>
        <taxon>Weeksellaceae</taxon>
        <taxon>Chryseobacterium group</taxon>
        <taxon>Chryseobacterium</taxon>
    </lineage>
</organism>